<protein>
    <submittedName>
        <fullName evidence="6">TetR family transcriptional regulator</fullName>
    </submittedName>
</protein>
<dbReference type="PROSITE" id="PS50977">
    <property type="entry name" value="HTH_TETR_2"/>
    <property type="match status" value="1"/>
</dbReference>
<dbReference type="PANTHER" id="PTHR30055">
    <property type="entry name" value="HTH-TYPE TRANSCRIPTIONAL REGULATOR RUTR"/>
    <property type="match status" value="1"/>
</dbReference>
<dbReference type="OrthoDB" id="5177743at2"/>
<evidence type="ECO:0000259" key="5">
    <source>
        <dbReference type="PROSITE" id="PS50977"/>
    </source>
</evidence>
<reference evidence="6 7" key="1">
    <citation type="submission" date="2017-01" db="EMBL/GenBank/DDBJ databases">
        <authorList>
            <consortium name="Urmite Genomes"/>
        </authorList>
    </citation>
    <scope>NUCLEOTIDE SEQUENCE [LARGE SCALE GENOMIC DNA]</scope>
    <source>
        <strain evidence="6 7">AB215</strain>
    </source>
</reference>
<dbReference type="GO" id="GO:0000976">
    <property type="term" value="F:transcription cis-regulatory region binding"/>
    <property type="evidence" value="ECO:0007669"/>
    <property type="project" value="TreeGrafter"/>
</dbReference>
<accession>A0A2U3P2M4</accession>
<sequence>MARTPDLARRRELLEALFDEFAAGGIGDRSLRDVAAAAGTSHRMLLHHFGSRDDLLIAVVEEAERRQMALVGGLPTDPAEGFAAMWADLRRPELRQLERLFFECYSRAAQGEKPFTQMVPGAVDGWLHQVEAAAAGVPYDGAMARLGLAVTRGLLLDLVATDDEAGVDAAARAFVELLRAASGE</sequence>
<dbReference type="InterPro" id="IPR050109">
    <property type="entry name" value="HTH-type_TetR-like_transc_reg"/>
</dbReference>
<dbReference type="InterPro" id="IPR009057">
    <property type="entry name" value="Homeodomain-like_sf"/>
</dbReference>
<feature type="DNA-binding region" description="H-T-H motif" evidence="4">
    <location>
        <begin position="30"/>
        <end position="49"/>
    </location>
</feature>
<keyword evidence="2 4" id="KW-0238">DNA-binding</keyword>
<gene>
    <name evidence="6" type="ORF">MNAB215_163</name>
</gene>
<keyword evidence="3" id="KW-0804">Transcription</keyword>
<dbReference type="Gene3D" id="1.10.357.10">
    <property type="entry name" value="Tetracycline Repressor, domain 2"/>
    <property type="match status" value="1"/>
</dbReference>
<evidence type="ECO:0000256" key="4">
    <source>
        <dbReference type="PROSITE-ProRule" id="PRU00335"/>
    </source>
</evidence>
<dbReference type="SUPFAM" id="SSF46689">
    <property type="entry name" value="Homeodomain-like"/>
    <property type="match status" value="1"/>
</dbReference>
<dbReference type="InterPro" id="IPR001647">
    <property type="entry name" value="HTH_TetR"/>
</dbReference>
<dbReference type="GO" id="GO:0003700">
    <property type="term" value="F:DNA-binding transcription factor activity"/>
    <property type="evidence" value="ECO:0007669"/>
    <property type="project" value="TreeGrafter"/>
</dbReference>
<dbReference type="AlphaFoldDB" id="A0A2U3P2M4"/>
<keyword evidence="7" id="KW-1185">Reference proteome</keyword>
<organism evidence="6 7">
    <name type="scientific">Mycobacterium numidiamassiliense</name>
    <dbReference type="NCBI Taxonomy" id="1841861"/>
    <lineage>
        <taxon>Bacteria</taxon>
        <taxon>Bacillati</taxon>
        <taxon>Actinomycetota</taxon>
        <taxon>Actinomycetes</taxon>
        <taxon>Mycobacteriales</taxon>
        <taxon>Mycobacteriaceae</taxon>
        <taxon>Mycobacterium</taxon>
    </lineage>
</organism>
<keyword evidence="1" id="KW-0805">Transcription regulation</keyword>
<evidence type="ECO:0000256" key="1">
    <source>
        <dbReference type="ARBA" id="ARBA00023015"/>
    </source>
</evidence>
<evidence type="ECO:0000313" key="6">
    <source>
        <dbReference type="EMBL" id="SPM37988.1"/>
    </source>
</evidence>
<dbReference type="Proteomes" id="UP000240424">
    <property type="component" value="Unassembled WGS sequence"/>
</dbReference>
<dbReference type="RefSeq" id="WP_077077035.1">
    <property type="nucleotide sequence ID" value="NZ_FUEZ01000003.1"/>
</dbReference>
<proteinExistence type="predicted"/>
<evidence type="ECO:0000256" key="3">
    <source>
        <dbReference type="ARBA" id="ARBA00023163"/>
    </source>
</evidence>
<evidence type="ECO:0000313" key="7">
    <source>
        <dbReference type="Proteomes" id="UP000240424"/>
    </source>
</evidence>
<dbReference type="Pfam" id="PF00440">
    <property type="entry name" value="TetR_N"/>
    <property type="match status" value="1"/>
</dbReference>
<dbReference type="EMBL" id="FUEZ01000003">
    <property type="protein sequence ID" value="SPM37988.1"/>
    <property type="molecule type" value="Genomic_DNA"/>
</dbReference>
<dbReference type="PANTHER" id="PTHR30055:SF234">
    <property type="entry name" value="HTH-TYPE TRANSCRIPTIONAL REGULATOR BETI"/>
    <property type="match status" value="1"/>
</dbReference>
<name>A0A2U3P2M4_9MYCO</name>
<evidence type="ECO:0000256" key="2">
    <source>
        <dbReference type="ARBA" id="ARBA00023125"/>
    </source>
</evidence>
<feature type="domain" description="HTH tetR-type" evidence="5">
    <location>
        <begin position="7"/>
        <end position="67"/>
    </location>
</feature>
<dbReference type="STRING" id="1841861.GCA_900157365_04365"/>